<keyword evidence="10 13" id="KW-0675">Receptor</keyword>
<feature type="transmembrane region" description="Helical" evidence="14">
    <location>
        <begin position="237"/>
        <end position="261"/>
    </location>
</feature>
<feature type="transmembrane region" description="Helical" evidence="14">
    <location>
        <begin position="273"/>
        <end position="292"/>
    </location>
</feature>
<dbReference type="GO" id="GO:0004984">
    <property type="term" value="F:olfactory receptor activity"/>
    <property type="evidence" value="ECO:0007669"/>
    <property type="project" value="InterPro"/>
</dbReference>
<evidence type="ECO:0000313" key="16">
    <source>
        <dbReference type="EMBL" id="KAG9480862.1"/>
    </source>
</evidence>
<evidence type="ECO:0000256" key="9">
    <source>
        <dbReference type="ARBA" id="ARBA00023157"/>
    </source>
</evidence>
<keyword evidence="7 13" id="KW-0297">G-protein coupled receptor</keyword>
<reference evidence="16" key="1">
    <citation type="thesis" date="2020" institute="ProQuest LLC" country="789 East Eisenhower Parkway, Ann Arbor, MI, USA">
        <title>Comparative Genomics and Chromosome Evolution.</title>
        <authorList>
            <person name="Mudd A.B."/>
        </authorList>
    </citation>
    <scope>NUCLEOTIDE SEQUENCE</scope>
    <source>
        <strain evidence="16">HN-11 Male</strain>
        <tissue evidence="16">Kidney and liver</tissue>
    </source>
</reference>
<evidence type="ECO:0000256" key="7">
    <source>
        <dbReference type="ARBA" id="ARBA00023040"/>
    </source>
</evidence>
<dbReference type="Proteomes" id="UP000770717">
    <property type="component" value="Unassembled WGS sequence"/>
</dbReference>
<dbReference type="AlphaFoldDB" id="A0A8J6K5R2"/>
<evidence type="ECO:0000256" key="12">
    <source>
        <dbReference type="ARBA" id="ARBA00023224"/>
    </source>
</evidence>
<protein>
    <recommendedName>
        <fullName evidence="14">Olfactory receptor</fullName>
    </recommendedName>
</protein>
<dbReference type="Pfam" id="PF13853">
    <property type="entry name" value="7tm_4"/>
    <property type="match status" value="1"/>
</dbReference>
<dbReference type="PROSITE" id="PS50262">
    <property type="entry name" value="G_PROTEIN_RECEP_F1_2"/>
    <property type="match status" value="1"/>
</dbReference>
<feature type="transmembrane region" description="Helical" evidence="14">
    <location>
        <begin position="25"/>
        <end position="51"/>
    </location>
</feature>
<comment type="similarity">
    <text evidence="13">Belongs to the G-protein coupled receptor 1 family.</text>
</comment>
<keyword evidence="4 13" id="KW-0812">Transmembrane</keyword>
<keyword evidence="8 14" id="KW-0472">Membrane</keyword>
<feature type="transmembrane region" description="Helical" evidence="14">
    <location>
        <begin position="98"/>
        <end position="120"/>
    </location>
</feature>
<keyword evidence="2 14" id="KW-1003">Cell membrane</keyword>
<feature type="transmembrane region" description="Helical" evidence="14">
    <location>
        <begin position="58"/>
        <end position="78"/>
    </location>
</feature>
<evidence type="ECO:0000256" key="11">
    <source>
        <dbReference type="ARBA" id="ARBA00023180"/>
    </source>
</evidence>
<keyword evidence="6 14" id="KW-1133">Transmembrane helix</keyword>
<dbReference type="EMBL" id="WNTK01000006">
    <property type="protein sequence ID" value="KAG9480862.1"/>
    <property type="molecule type" value="Genomic_DNA"/>
</dbReference>
<dbReference type="FunFam" id="1.20.1070.10:FF:000010">
    <property type="entry name" value="Olfactory receptor"/>
    <property type="match status" value="1"/>
</dbReference>
<accession>A0A8J6K5R2</accession>
<comment type="subcellular location">
    <subcellularLocation>
        <location evidence="1 14">Cell membrane</location>
        <topology evidence="1 14">Multi-pass membrane protein</topology>
    </subcellularLocation>
</comment>
<feature type="domain" description="G-protein coupled receptors family 1 profile" evidence="15">
    <location>
        <begin position="41"/>
        <end position="290"/>
    </location>
</feature>
<keyword evidence="12 13" id="KW-0807">Transducer</keyword>
<dbReference type="GO" id="GO:0005886">
    <property type="term" value="C:plasma membrane"/>
    <property type="evidence" value="ECO:0007669"/>
    <property type="project" value="UniProtKB-SubCell"/>
</dbReference>
<dbReference type="InterPro" id="IPR050939">
    <property type="entry name" value="Olfactory_GPCR1"/>
</dbReference>
<evidence type="ECO:0000256" key="1">
    <source>
        <dbReference type="ARBA" id="ARBA00004651"/>
    </source>
</evidence>
<dbReference type="InterPro" id="IPR000276">
    <property type="entry name" value="GPCR_Rhodpsn"/>
</dbReference>
<keyword evidence="5 14" id="KW-0552">Olfaction</keyword>
<dbReference type="OrthoDB" id="9444602at2759"/>
<evidence type="ECO:0000256" key="13">
    <source>
        <dbReference type="RuleBase" id="RU000688"/>
    </source>
</evidence>
<dbReference type="SUPFAM" id="SSF81321">
    <property type="entry name" value="Family A G protein-coupled receptor-like"/>
    <property type="match status" value="1"/>
</dbReference>
<organism evidence="16 17">
    <name type="scientific">Eleutherodactylus coqui</name>
    <name type="common">Puerto Rican coqui</name>
    <dbReference type="NCBI Taxonomy" id="57060"/>
    <lineage>
        <taxon>Eukaryota</taxon>
        <taxon>Metazoa</taxon>
        <taxon>Chordata</taxon>
        <taxon>Craniata</taxon>
        <taxon>Vertebrata</taxon>
        <taxon>Euteleostomi</taxon>
        <taxon>Amphibia</taxon>
        <taxon>Batrachia</taxon>
        <taxon>Anura</taxon>
        <taxon>Neobatrachia</taxon>
        <taxon>Hyloidea</taxon>
        <taxon>Eleutherodactylidae</taxon>
        <taxon>Eleutherodactylinae</taxon>
        <taxon>Eleutherodactylus</taxon>
        <taxon>Eleutherodactylus</taxon>
    </lineage>
</organism>
<dbReference type="InterPro" id="IPR000725">
    <property type="entry name" value="Olfact_rcpt"/>
</dbReference>
<keyword evidence="3 14" id="KW-0716">Sensory transduction</keyword>
<dbReference type="PROSITE" id="PS00237">
    <property type="entry name" value="G_PROTEIN_RECEP_F1_1"/>
    <property type="match status" value="1"/>
</dbReference>
<evidence type="ECO:0000256" key="14">
    <source>
        <dbReference type="RuleBase" id="RU363047"/>
    </source>
</evidence>
<proteinExistence type="inferred from homology"/>
<keyword evidence="11" id="KW-0325">Glycoprotein</keyword>
<comment type="caution">
    <text evidence="16">The sequence shown here is derived from an EMBL/GenBank/DDBJ whole genome shotgun (WGS) entry which is preliminary data.</text>
</comment>
<evidence type="ECO:0000256" key="4">
    <source>
        <dbReference type="ARBA" id="ARBA00022692"/>
    </source>
</evidence>
<dbReference type="PANTHER" id="PTHR24242:SF253">
    <property type="entry name" value="OLFACTORY RECEPTOR-RELATED"/>
    <property type="match status" value="1"/>
</dbReference>
<dbReference type="PANTHER" id="PTHR24242">
    <property type="entry name" value="G-PROTEIN COUPLED RECEPTOR"/>
    <property type="match status" value="1"/>
</dbReference>
<keyword evidence="17" id="KW-1185">Reference proteome</keyword>
<dbReference type="GO" id="GO:0004930">
    <property type="term" value="F:G protein-coupled receptor activity"/>
    <property type="evidence" value="ECO:0007669"/>
    <property type="project" value="UniProtKB-KW"/>
</dbReference>
<evidence type="ECO:0000256" key="10">
    <source>
        <dbReference type="ARBA" id="ARBA00023170"/>
    </source>
</evidence>
<gene>
    <name evidence="16" type="ORF">GDO78_010240</name>
</gene>
<dbReference type="PRINTS" id="PR00245">
    <property type="entry name" value="OLFACTORYR"/>
</dbReference>
<keyword evidence="9" id="KW-1015">Disulfide bond</keyword>
<evidence type="ECO:0000313" key="17">
    <source>
        <dbReference type="Proteomes" id="UP000770717"/>
    </source>
</evidence>
<evidence type="ECO:0000256" key="3">
    <source>
        <dbReference type="ARBA" id="ARBA00022606"/>
    </source>
</evidence>
<evidence type="ECO:0000256" key="6">
    <source>
        <dbReference type="ARBA" id="ARBA00022989"/>
    </source>
</evidence>
<evidence type="ECO:0000256" key="8">
    <source>
        <dbReference type="ARBA" id="ARBA00023136"/>
    </source>
</evidence>
<evidence type="ECO:0000259" key="15">
    <source>
        <dbReference type="PROSITE" id="PS50262"/>
    </source>
</evidence>
<dbReference type="PRINTS" id="PR00237">
    <property type="entry name" value="GPCRRHODOPSN"/>
</dbReference>
<name>A0A8J6K5R2_ELECQ</name>
<feature type="transmembrane region" description="Helical" evidence="14">
    <location>
        <begin position="197"/>
        <end position="225"/>
    </location>
</feature>
<feature type="transmembrane region" description="Helical" evidence="14">
    <location>
        <begin position="140"/>
        <end position="163"/>
    </location>
</feature>
<sequence>MSADNQTAVVDVLLLGFRNLHAFKFLLFTFFLLVYVLSLGGNLLIILLVLVSNFLQSPMYFFLSHLSFCDTVFTTNVLPNMLQVIIKEGSTLSLVGCIIQYHVFGFSATTESFLLTVMAYDRYLAICNPLRYTAIMSLSLQVLLVTSSWLLSLVLTLSSLLLIHRLQFCGLNVIDHFFCDVAPLLELSCSDTSLVKIEIYVCSVPIVLFPFLFIMGSYTSIFLSIVRISSTCGRQKAFSTCSSHLTIVSLYYGTLFVVYVVPTSILSLNLNKILSLLYTVVTPLFNPIVYSLRNQEIKTALQVQIIGRHTF</sequence>
<dbReference type="InterPro" id="IPR017452">
    <property type="entry name" value="GPCR_Rhodpsn_7TM"/>
</dbReference>
<evidence type="ECO:0000256" key="2">
    <source>
        <dbReference type="ARBA" id="ARBA00022475"/>
    </source>
</evidence>
<evidence type="ECO:0000256" key="5">
    <source>
        <dbReference type="ARBA" id="ARBA00022725"/>
    </source>
</evidence>
<dbReference type="Gene3D" id="1.20.1070.10">
    <property type="entry name" value="Rhodopsin 7-helix transmembrane proteins"/>
    <property type="match status" value="1"/>
</dbReference>